<evidence type="ECO:0000259" key="8">
    <source>
        <dbReference type="Pfam" id="PF00808"/>
    </source>
</evidence>
<evidence type="ECO:0000256" key="2">
    <source>
        <dbReference type="ARBA" id="ARBA00004496"/>
    </source>
</evidence>
<evidence type="ECO:0000313" key="10">
    <source>
        <dbReference type="Proteomes" id="UP001208689"/>
    </source>
</evidence>
<evidence type="ECO:0000256" key="5">
    <source>
        <dbReference type="ARBA" id="ARBA00022490"/>
    </source>
</evidence>
<evidence type="ECO:0000256" key="7">
    <source>
        <dbReference type="SAM" id="MobiDB-lite"/>
    </source>
</evidence>
<sequence length="92" mass="10192">MAKKKAAAKKKAPAKKKVVKSTSENRSSFISKAPVRRLMKGEGAGLVSDEAVKLLIEQLEKNAIQTTKKALTLVKDEKRKRLTAEDITWATR</sequence>
<protein>
    <recommendedName>
        <fullName evidence="8">Transcription factor CBF/NF-Y/archaeal histone domain-containing protein</fullName>
    </recommendedName>
</protein>
<dbReference type="InterPro" id="IPR050004">
    <property type="entry name" value="HmfB-like"/>
</dbReference>
<reference evidence="9" key="1">
    <citation type="submission" date="2022-09" db="EMBL/GenBank/DDBJ databases">
        <title>Actin cytoskeleton and complex cell architecture in an #Asgard archaeon.</title>
        <authorList>
            <person name="Ponce Toledo R.I."/>
            <person name="Schleper C."/>
            <person name="Rodrigues Oliveira T."/>
            <person name="Wollweber F."/>
            <person name="Xu J."/>
            <person name="Rittmann S."/>
            <person name="Klingl A."/>
            <person name="Pilhofer M."/>
        </authorList>
    </citation>
    <scope>NUCLEOTIDE SEQUENCE</scope>
    <source>
        <strain evidence="9">B-35</strain>
    </source>
</reference>
<evidence type="ECO:0000256" key="4">
    <source>
        <dbReference type="ARBA" id="ARBA00022454"/>
    </source>
</evidence>
<dbReference type="Pfam" id="PF00808">
    <property type="entry name" value="CBFD_NFYB_HMF"/>
    <property type="match status" value="1"/>
</dbReference>
<dbReference type="PANTHER" id="PTHR47828">
    <property type="entry name" value="ARCHAEAL HISTONE A"/>
    <property type="match status" value="1"/>
</dbReference>
<gene>
    <name evidence="9" type="ORF">NEF87_003938</name>
</gene>
<accession>A0ABY6HVU2</accession>
<dbReference type="InterPro" id="IPR003958">
    <property type="entry name" value="CBFA_NFYB_domain"/>
</dbReference>
<dbReference type="PANTHER" id="PTHR47828:SF1">
    <property type="entry name" value="ARCHAEAL HISTONE A"/>
    <property type="match status" value="1"/>
</dbReference>
<evidence type="ECO:0000256" key="6">
    <source>
        <dbReference type="ARBA" id="ARBA00023125"/>
    </source>
</evidence>
<dbReference type="EMBL" id="CP104013">
    <property type="protein sequence ID" value="UYP47653.1"/>
    <property type="molecule type" value="Genomic_DNA"/>
</dbReference>
<keyword evidence="5" id="KW-0963">Cytoplasm</keyword>
<evidence type="ECO:0000256" key="1">
    <source>
        <dbReference type="ARBA" id="ARBA00004286"/>
    </source>
</evidence>
<dbReference type="SUPFAM" id="SSF47113">
    <property type="entry name" value="Histone-fold"/>
    <property type="match status" value="1"/>
</dbReference>
<comment type="similarity">
    <text evidence="3">Belongs to the archaeal histone HMF family.</text>
</comment>
<evidence type="ECO:0000313" key="9">
    <source>
        <dbReference type="EMBL" id="UYP47653.1"/>
    </source>
</evidence>
<dbReference type="CDD" id="cd22909">
    <property type="entry name" value="HFD_archaea_histone-like"/>
    <property type="match status" value="1"/>
</dbReference>
<dbReference type="InterPro" id="IPR009072">
    <property type="entry name" value="Histone-fold"/>
</dbReference>
<dbReference type="NCBIfam" id="NF043032">
    <property type="entry name" value="archaea_histone"/>
    <property type="match status" value="1"/>
</dbReference>
<evidence type="ECO:0000256" key="3">
    <source>
        <dbReference type="ARBA" id="ARBA00008264"/>
    </source>
</evidence>
<keyword evidence="10" id="KW-1185">Reference proteome</keyword>
<dbReference type="InterPro" id="IPR050947">
    <property type="entry name" value="Archaeal_histone_HMF"/>
</dbReference>
<feature type="domain" description="Transcription factor CBF/NF-Y/archaeal histone" evidence="8">
    <location>
        <begin position="32"/>
        <end position="90"/>
    </location>
</feature>
<comment type="subcellular location">
    <subcellularLocation>
        <location evidence="1">Chromosome</location>
    </subcellularLocation>
    <subcellularLocation>
        <location evidence="2">Cytoplasm</location>
    </subcellularLocation>
</comment>
<proteinExistence type="inferred from homology"/>
<feature type="region of interest" description="Disordered" evidence="7">
    <location>
        <begin position="1"/>
        <end position="26"/>
    </location>
</feature>
<organism evidence="9 10">
    <name type="scientific">Candidatus Lokiarchaeum ossiferum</name>
    <dbReference type="NCBI Taxonomy" id="2951803"/>
    <lineage>
        <taxon>Archaea</taxon>
        <taxon>Promethearchaeati</taxon>
        <taxon>Promethearchaeota</taxon>
        <taxon>Promethearchaeia</taxon>
        <taxon>Promethearchaeales</taxon>
        <taxon>Promethearchaeaceae</taxon>
        <taxon>Candidatus Lokiarchaeum</taxon>
    </lineage>
</organism>
<feature type="compositionally biased region" description="Basic residues" evidence="7">
    <location>
        <begin position="1"/>
        <end position="19"/>
    </location>
</feature>
<dbReference type="Proteomes" id="UP001208689">
    <property type="component" value="Chromosome"/>
</dbReference>
<dbReference type="Gene3D" id="1.10.20.10">
    <property type="entry name" value="Histone, subunit A"/>
    <property type="match status" value="1"/>
</dbReference>
<name>A0ABY6HVU2_9ARCH</name>
<keyword evidence="4" id="KW-0158">Chromosome</keyword>
<keyword evidence="6" id="KW-0238">DNA-binding</keyword>